<dbReference type="STRING" id="1300342.I596_1907"/>
<comment type="function">
    <text evidence="1">Involved in DNA recombination.</text>
</comment>
<evidence type="ECO:0000256" key="6">
    <source>
        <dbReference type="SAM" id="MobiDB-lite"/>
    </source>
</evidence>
<comment type="similarity">
    <text evidence="2">Belongs to the RmuC family.</text>
</comment>
<dbReference type="PANTHER" id="PTHR30563">
    <property type="entry name" value="DNA RECOMBINATION PROTEIN RMUC"/>
    <property type="match status" value="1"/>
</dbReference>
<evidence type="ECO:0000256" key="4">
    <source>
        <dbReference type="ARBA" id="ARBA00023172"/>
    </source>
</evidence>
<name>A0A160DU34_9GAMM</name>
<dbReference type="EMBL" id="CP015249">
    <property type="protein sequence ID" value="ANB17929.1"/>
    <property type="molecule type" value="Genomic_DNA"/>
</dbReference>
<feature type="coiled-coil region" evidence="5">
    <location>
        <begin position="50"/>
        <end position="165"/>
    </location>
</feature>
<feature type="compositionally biased region" description="Low complexity" evidence="6">
    <location>
        <begin position="497"/>
        <end position="510"/>
    </location>
</feature>
<evidence type="ECO:0000256" key="3">
    <source>
        <dbReference type="ARBA" id="ARBA00023054"/>
    </source>
</evidence>
<gene>
    <name evidence="7" type="ORF">I596_1907</name>
</gene>
<dbReference type="PATRIC" id="fig|1300342.3.peg.1862"/>
<evidence type="ECO:0000313" key="7">
    <source>
        <dbReference type="EMBL" id="ANB17929.1"/>
    </source>
</evidence>
<dbReference type="GO" id="GO:0006310">
    <property type="term" value="P:DNA recombination"/>
    <property type="evidence" value="ECO:0007669"/>
    <property type="project" value="UniProtKB-KW"/>
</dbReference>
<organism evidence="7 8">
    <name type="scientific">Dokdonella koreensis DS-123</name>
    <dbReference type="NCBI Taxonomy" id="1300342"/>
    <lineage>
        <taxon>Bacteria</taxon>
        <taxon>Pseudomonadati</taxon>
        <taxon>Pseudomonadota</taxon>
        <taxon>Gammaproteobacteria</taxon>
        <taxon>Lysobacterales</taxon>
        <taxon>Rhodanobacteraceae</taxon>
        <taxon>Dokdonella</taxon>
    </lineage>
</organism>
<dbReference type="Pfam" id="PF02646">
    <property type="entry name" value="RmuC"/>
    <property type="match status" value="1"/>
</dbReference>
<evidence type="ECO:0000256" key="5">
    <source>
        <dbReference type="SAM" id="Coils"/>
    </source>
</evidence>
<evidence type="ECO:0000256" key="1">
    <source>
        <dbReference type="ARBA" id="ARBA00003416"/>
    </source>
</evidence>
<feature type="coiled-coil region" evidence="5">
    <location>
        <begin position="412"/>
        <end position="446"/>
    </location>
</feature>
<keyword evidence="3 5" id="KW-0175">Coiled coil</keyword>
<proteinExistence type="inferred from homology"/>
<keyword evidence="4" id="KW-0233">DNA recombination</keyword>
<sequence length="525" mass="57488">MAAYLALAAIAGLALGSGLVFALSRGWLRDSHAEGARSRETELVALAGQRTALEDRVHELAQRLEQTRREAGEVEQRLHLSTAQGAAHRAQAEQLARQSAELRRDLEQVGSRLAQTSVELAETRTAAGQQARQADEKLALLDQAEQRLREAFQNLAQQILDAKAERFREQNAEHLGGLLDPLKLQLREFREAVTQTHASEQRERGMLTQEIRTLKDLNQRISQDAVNLTRALRGDNRAQGAWGELVLERLLETAGLQAGREYETQASFQSELGGRQRPDVIVRLPDEKDIVIDSKVSLLAWERFVAAPDDAGRQQALREHVASLRRHVDGLSAKDYSAIAGLRTLDFVLLFVPIEGAFIEAVRTDDALYGYALAKNISLVSPSTLLATLRTVRHLWRIQQRNDNATEMARRAALLHDNLATLVTELEDASNQLDKARRAQASALRRLTEGGKGSVILQVQSLADMGAPVKKALSQALRDSAGGGDPAGDAESEAPERPAASQAPDAQPPDGTAAPGGQRDRSEIR</sequence>
<evidence type="ECO:0000313" key="8">
    <source>
        <dbReference type="Proteomes" id="UP000076830"/>
    </source>
</evidence>
<protein>
    <submittedName>
        <fullName evidence="7">DNA recombination protein RmuC</fullName>
    </submittedName>
</protein>
<reference evidence="7 8" key="1">
    <citation type="submission" date="2016-04" db="EMBL/GenBank/DDBJ databases">
        <title>Complete genome sequence of Dokdonella koreensis DS-123T.</title>
        <authorList>
            <person name="Kim J.F."/>
            <person name="Lee H."/>
            <person name="Kwak M.-J."/>
        </authorList>
    </citation>
    <scope>NUCLEOTIDE SEQUENCE [LARGE SCALE GENOMIC DNA]</scope>
    <source>
        <strain evidence="7 8">DS-123</strain>
    </source>
</reference>
<accession>A0A160DU34</accession>
<evidence type="ECO:0000256" key="2">
    <source>
        <dbReference type="ARBA" id="ARBA00009840"/>
    </source>
</evidence>
<dbReference type="KEGG" id="dko:I596_1907"/>
<keyword evidence="8" id="KW-1185">Reference proteome</keyword>
<dbReference type="Proteomes" id="UP000076830">
    <property type="component" value="Chromosome"/>
</dbReference>
<dbReference type="AlphaFoldDB" id="A0A160DU34"/>
<feature type="region of interest" description="Disordered" evidence="6">
    <location>
        <begin position="475"/>
        <end position="525"/>
    </location>
</feature>
<dbReference type="PANTHER" id="PTHR30563:SF0">
    <property type="entry name" value="DNA RECOMBINATION PROTEIN RMUC"/>
    <property type="match status" value="1"/>
</dbReference>
<dbReference type="InterPro" id="IPR003798">
    <property type="entry name" value="DNA_recombination_RmuC"/>
</dbReference>